<evidence type="ECO:0000256" key="1">
    <source>
        <dbReference type="ARBA" id="ARBA00001974"/>
    </source>
</evidence>
<evidence type="ECO:0000313" key="9">
    <source>
        <dbReference type="EMBL" id="MCS7481012.1"/>
    </source>
</evidence>
<evidence type="ECO:0000313" key="10">
    <source>
        <dbReference type="Proteomes" id="UP001141259"/>
    </source>
</evidence>
<keyword evidence="5 6" id="KW-0560">Oxidoreductase</keyword>
<dbReference type="PANTHER" id="PTHR48083:SF2">
    <property type="entry name" value="MEDIUM-CHAIN SPECIFIC ACYL-COA DEHYDROGENASE, MITOCHONDRIAL"/>
    <property type="match status" value="1"/>
</dbReference>
<dbReference type="InterPro" id="IPR046373">
    <property type="entry name" value="Acyl-CoA_Oxase/DH_mid-dom_sf"/>
</dbReference>
<feature type="domain" description="Acyl-CoA dehydrogenase/oxidase C-terminal" evidence="7">
    <location>
        <begin position="242"/>
        <end position="378"/>
    </location>
</feature>
<keyword evidence="4 6" id="KW-0274">FAD</keyword>
<keyword evidence="10" id="KW-1185">Reference proteome</keyword>
<dbReference type="Pfam" id="PF00441">
    <property type="entry name" value="Acyl-CoA_dh_1"/>
    <property type="match status" value="1"/>
</dbReference>
<evidence type="ECO:0000256" key="4">
    <source>
        <dbReference type="ARBA" id="ARBA00022827"/>
    </source>
</evidence>
<dbReference type="GO" id="GO:0050660">
    <property type="term" value="F:flavin adenine dinucleotide binding"/>
    <property type="evidence" value="ECO:0007669"/>
    <property type="project" value="InterPro"/>
</dbReference>
<comment type="caution">
    <text evidence="9">The sequence shown here is derived from an EMBL/GenBank/DDBJ whole genome shotgun (WGS) entry which is preliminary data.</text>
</comment>
<dbReference type="InterPro" id="IPR050741">
    <property type="entry name" value="Acyl-CoA_dehydrogenase"/>
</dbReference>
<evidence type="ECO:0000256" key="3">
    <source>
        <dbReference type="ARBA" id="ARBA00022630"/>
    </source>
</evidence>
<dbReference type="GO" id="GO:0033539">
    <property type="term" value="P:fatty acid beta-oxidation using acyl-CoA dehydrogenase"/>
    <property type="evidence" value="ECO:0007669"/>
    <property type="project" value="TreeGrafter"/>
</dbReference>
<dbReference type="PANTHER" id="PTHR48083">
    <property type="entry name" value="MEDIUM-CHAIN SPECIFIC ACYL-COA DEHYDROGENASE, MITOCHONDRIAL-RELATED"/>
    <property type="match status" value="1"/>
</dbReference>
<reference evidence="9" key="1">
    <citation type="submission" date="2022-08" db="EMBL/GenBank/DDBJ databases">
        <authorList>
            <person name="Tistechok S."/>
            <person name="Samborskyy M."/>
            <person name="Roman I."/>
        </authorList>
    </citation>
    <scope>NUCLEOTIDE SEQUENCE</scope>
    <source>
        <strain evidence="9">DSM 103496</strain>
    </source>
</reference>
<dbReference type="GO" id="GO:0005737">
    <property type="term" value="C:cytoplasm"/>
    <property type="evidence" value="ECO:0007669"/>
    <property type="project" value="TreeGrafter"/>
</dbReference>
<dbReference type="Proteomes" id="UP001141259">
    <property type="component" value="Unassembled WGS sequence"/>
</dbReference>
<evidence type="ECO:0000256" key="2">
    <source>
        <dbReference type="ARBA" id="ARBA00009347"/>
    </source>
</evidence>
<dbReference type="EMBL" id="JANYMP010000016">
    <property type="protein sequence ID" value="MCS7481012.1"/>
    <property type="molecule type" value="Genomic_DNA"/>
</dbReference>
<proteinExistence type="inferred from homology"/>
<accession>A0A9X2VRT9</accession>
<dbReference type="Gene3D" id="1.20.140.10">
    <property type="entry name" value="Butyryl-CoA Dehydrogenase, subunit A, domain 3"/>
    <property type="match status" value="1"/>
</dbReference>
<dbReference type="SUPFAM" id="SSF56645">
    <property type="entry name" value="Acyl-CoA dehydrogenase NM domain-like"/>
    <property type="match status" value="1"/>
</dbReference>
<dbReference type="InterPro" id="IPR009075">
    <property type="entry name" value="AcylCo_DH/oxidase_C"/>
</dbReference>
<evidence type="ECO:0000256" key="5">
    <source>
        <dbReference type="ARBA" id="ARBA00023002"/>
    </source>
</evidence>
<dbReference type="SUPFAM" id="SSF47203">
    <property type="entry name" value="Acyl-CoA dehydrogenase C-terminal domain-like"/>
    <property type="match status" value="1"/>
</dbReference>
<dbReference type="AlphaFoldDB" id="A0A9X2VRT9"/>
<dbReference type="InterPro" id="IPR009100">
    <property type="entry name" value="AcylCoA_DH/oxidase_NM_dom_sf"/>
</dbReference>
<keyword evidence="3 6" id="KW-0285">Flavoprotein</keyword>
<dbReference type="Gene3D" id="2.40.110.10">
    <property type="entry name" value="Butyryl-CoA Dehydrogenase, subunit A, domain 2"/>
    <property type="match status" value="1"/>
</dbReference>
<comment type="cofactor">
    <cofactor evidence="1 6">
        <name>FAD</name>
        <dbReference type="ChEBI" id="CHEBI:57692"/>
    </cofactor>
</comment>
<dbReference type="InterPro" id="IPR037069">
    <property type="entry name" value="AcylCoA_DH/ox_N_sf"/>
</dbReference>
<gene>
    <name evidence="9" type="ORF">NZH93_29510</name>
</gene>
<protein>
    <submittedName>
        <fullName evidence="9">Acyl-CoA/acyl-ACP dehydrogenase</fullName>
    </submittedName>
</protein>
<feature type="domain" description="Acyl-CoA oxidase/dehydrogenase middle" evidence="8">
    <location>
        <begin position="132"/>
        <end position="225"/>
    </location>
</feature>
<dbReference type="InterPro" id="IPR006091">
    <property type="entry name" value="Acyl-CoA_Oxase/DH_mid-dom"/>
</dbReference>
<dbReference type="InterPro" id="IPR036250">
    <property type="entry name" value="AcylCo_DH-like_C"/>
</dbReference>
<dbReference type="RefSeq" id="WP_259626505.1">
    <property type="nucleotide sequence ID" value="NZ_JANYMP010000016.1"/>
</dbReference>
<dbReference type="GO" id="GO:0003995">
    <property type="term" value="F:acyl-CoA dehydrogenase activity"/>
    <property type="evidence" value="ECO:0007669"/>
    <property type="project" value="TreeGrafter"/>
</dbReference>
<sequence length="398" mass="43239">MTTIRLDDRLLALRGQVREWGADFRTLGLALDRDPELIREHFDLPAVRYLSTMGIPPEYGNVPIPIAGNRFYGTLALERAIIMEELSCADVGMLVASPGPLLAGVLIDLLADEQQKDWFYGRMLESPLWTFFALTEPDRGSDAGALSTTVVPATGDKPALLSGAKRYVGNAARAQLGVVFARTSPGPLGINAVLVESPSPGFHAEALETIGLRGARISAITMQDVEIAPERFLGRHLSPSRRGMWAFVQTFNLLRPGVAAIALGIARAAHEYVITHRSALRRDERDRLDLLARRIDGARRLVHLAAAAVDARTGDGYLASAAKVRAAELAHDATQQACTFFGAGARLEHPVLDKLVRDARGMEFIEGTGNMQKLNLFQGLFTGKLDRDDPFRTAPLAG</sequence>
<evidence type="ECO:0000259" key="8">
    <source>
        <dbReference type="Pfam" id="PF02770"/>
    </source>
</evidence>
<comment type="similarity">
    <text evidence="2 6">Belongs to the acyl-CoA dehydrogenase family.</text>
</comment>
<evidence type="ECO:0000256" key="6">
    <source>
        <dbReference type="RuleBase" id="RU362125"/>
    </source>
</evidence>
<organism evidence="9 10">
    <name type="scientific">Umezawaea endophytica</name>
    <dbReference type="NCBI Taxonomy" id="1654476"/>
    <lineage>
        <taxon>Bacteria</taxon>
        <taxon>Bacillati</taxon>
        <taxon>Actinomycetota</taxon>
        <taxon>Actinomycetes</taxon>
        <taxon>Pseudonocardiales</taxon>
        <taxon>Pseudonocardiaceae</taxon>
        <taxon>Umezawaea</taxon>
    </lineage>
</organism>
<evidence type="ECO:0000259" key="7">
    <source>
        <dbReference type="Pfam" id="PF00441"/>
    </source>
</evidence>
<dbReference type="Gene3D" id="1.10.540.10">
    <property type="entry name" value="Acyl-CoA dehydrogenase/oxidase, N-terminal domain"/>
    <property type="match status" value="1"/>
</dbReference>
<dbReference type="Pfam" id="PF02770">
    <property type="entry name" value="Acyl-CoA_dh_M"/>
    <property type="match status" value="1"/>
</dbReference>
<name>A0A9X2VRT9_9PSEU</name>